<evidence type="ECO:0000313" key="3">
    <source>
        <dbReference type="Proteomes" id="UP000770785"/>
    </source>
</evidence>
<dbReference type="RefSeq" id="WP_168037420.1">
    <property type="nucleotide sequence ID" value="NZ_JAATJH010000003.1"/>
</dbReference>
<feature type="transmembrane region" description="Helical" evidence="1">
    <location>
        <begin position="259"/>
        <end position="280"/>
    </location>
</feature>
<dbReference type="Proteomes" id="UP000770785">
    <property type="component" value="Unassembled WGS sequence"/>
</dbReference>
<feature type="transmembrane region" description="Helical" evidence="1">
    <location>
        <begin position="194"/>
        <end position="210"/>
    </location>
</feature>
<feature type="transmembrane region" description="Helical" evidence="1">
    <location>
        <begin position="368"/>
        <end position="393"/>
    </location>
</feature>
<keyword evidence="1" id="KW-0472">Membrane</keyword>
<keyword evidence="3" id="KW-1185">Reference proteome</keyword>
<sequence>MQLTGSAAPVSGDLSSATSRDETTRRLLYLYIALLIFEGALRKWFLPALSQPLSLVRDPIAILVIINYSIMGRNVLNAYTIPLLVASLFSVCASIAFGHGSVIVALFGLRTMALHFLLIFIIGAVFTRRDCERIGRYILISGIVGAVLVALQFYSPQSAWVNRGVGGDIGGAGFSGAMGYMRPSGYFSFSNGNTLYFGLVAAIVGYFWTARDRCPSWLLYAATAAVIMVLPLSISRSYVLRVGLTLACVLVASLRNGKALVSLLVPIFALPLVVAVLSQFEFMQTAIEVMSARFTTAAASEGELSDSIFDRVFGSIFSALTGHDGEPTPFWGQGIGLGTNTAAFFLSGKRGFLVAEGEWGRTIGEMGFLLGAVILLVRLLLTAQMATMSVVALRRGNTFPLLLLSTSLILILLGGWAQPTSLGFGVVTSGLTIASMNDYASEETT</sequence>
<feature type="transmembrane region" description="Helical" evidence="1">
    <location>
        <begin position="137"/>
        <end position="155"/>
    </location>
</feature>
<keyword evidence="1" id="KW-1133">Transmembrane helix</keyword>
<feature type="transmembrane region" description="Helical" evidence="1">
    <location>
        <begin position="103"/>
        <end position="125"/>
    </location>
</feature>
<feature type="transmembrane region" description="Helical" evidence="1">
    <location>
        <begin position="217"/>
        <end position="239"/>
    </location>
</feature>
<dbReference type="EMBL" id="JAATJH010000003">
    <property type="protein sequence ID" value="NJC26653.1"/>
    <property type="molecule type" value="Genomic_DNA"/>
</dbReference>
<reference evidence="2 3" key="1">
    <citation type="submission" date="2020-03" db="EMBL/GenBank/DDBJ databases">
        <title>Genomic Encyclopedia of Type Strains, Phase IV (KMG-IV): sequencing the most valuable type-strain genomes for metagenomic binning, comparative biology and taxonomic classification.</title>
        <authorList>
            <person name="Goeker M."/>
        </authorList>
    </citation>
    <scope>NUCLEOTIDE SEQUENCE [LARGE SCALE GENOMIC DNA]</scope>
    <source>
        <strain evidence="2 3">DSM 105096</strain>
    </source>
</reference>
<feature type="transmembrane region" description="Helical" evidence="1">
    <location>
        <begin position="78"/>
        <end position="97"/>
    </location>
</feature>
<evidence type="ECO:0000256" key="1">
    <source>
        <dbReference type="SAM" id="Phobius"/>
    </source>
</evidence>
<keyword evidence="1" id="KW-0812">Transmembrane</keyword>
<comment type="caution">
    <text evidence="2">The sequence shown here is derived from an EMBL/GenBank/DDBJ whole genome shotgun (WGS) entry which is preliminary data.</text>
</comment>
<evidence type="ECO:0000313" key="2">
    <source>
        <dbReference type="EMBL" id="NJC26653.1"/>
    </source>
</evidence>
<feature type="transmembrane region" description="Helical" evidence="1">
    <location>
        <begin position="399"/>
        <end position="417"/>
    </location>
</feature>
<accession>A0ABX0XCJ4</accession>
<gene>
    <name evidence="2" type="ORF">GGR27_002163</name>
</gene>
<name>A0ABX0XCJ4_9BACT</name>
<proteinExistence type="predicted"/>
<organism evidence="2 3">
    <name type="scientific">Neolewinella antarctica</name>
    <dbReference type="NCBI Taxonomy" id="442734"/>
    <lineage>
        <taxon>Bacteria</taxon>
        <taxon>Pseudomonadati</taxon>
        <taxon>Bacteroidota</taxon>
        <taxon>Saprospiria</taxon>
        <taxon>Saprospirales</taxon>
        <taxon>Lewinellaceae</taxon>
        <taxon>Neolewinella</taxon>
    </lineage>
</organism>
<protein>
    <submittedName>
        <fullName evidence="2">Uncharacterized protein</fullName>
    </submittedName>
</protein>